<dbReference type="AlphaFoldDB" id="A0A8B8A1L2"/>
<feature type="non-terminal residue" evidence="2">
    <location>
        <position position="1"/>
    </location>
</feature>
<evidence type="ECO:0000313" key="1">
    <source>
        <dbReference type="Proteomes" id="UP000694845"/>
    </source>
</evidence>
<protein>
    <submittedName>
        <fullName evidence="2">Uncharacterized protein LOC110990776</fullName>
    </submittedName>
</protein>
<proteinExistence type="predicted"/>
<evidence type="ECO:0000313" key="2">
    <source>
        <dbReference type="RefSeq" id="XP_022111569.1"/>
    </source>
</evidence>
<dbReference type="RefSeq" id="XP_022111569.1">
    <property type="nucleotide sequence ID" value="XM_022255877.1"/>
</dbReference>
<dbReference type="OrthoDB" id="10011386at2759"/>
<name>A0A8B8A1L2_ACAPL</name>
<dbReference type="Proteomes" id="UP000694845">
    <property type="component" value="Unplaced"/>
</dbReference>
<sequence length="329" mass="36945">NQVGDIPVPSIPDVCTESPAHGKAFCADHCVVAERSSTPTGLRDFLKHCGVQCQESQSASTSGSVLDSESTLGDVGSRIANETTIAKVGDVLATIPPVACGGESVIVAQGTAPFLEANSPHIGSIMEECVEEKPTACKKDTGSKIRLQKWSRGHLFVVRGGGHIEYWQTLYKSESPSQVFIILLSWLRTYCQQIPPDDWTKMAIVYDNMCHLDNMVVARKPLPLSWPWSHMWMYPRKCIDRLHIRNHTDSECRTRYHPDAHLEENDNTISCEQTFVWLGRFKKILCAMPKTHHLFYIHRMIVRRNRYTALCYEQGYTPILPACKSANSV</sequence>
<dbReference type="KEGG" id="aplc:110990776"/>
<dbReference type="GeneID" id="110990776"/>
<gene>
    <name evidence="2" type="primary">LOC110990776</name>
</gene>
<reference evidence="2" key="1">
    <citation type="submission" date="2025-08" db="UniProtKB">
        <authorList>
            <consortium name="RefSeq"/>
        </authorList>
    </citation>
    <scope>IDENTIFICATION</scope>
</reference>
<keyword evidence="1" id="KW-1185">Reference proteome</keyword>
<accession>A0A8B8A1L2</accession>
<organism evidence="1 2">
    <name type="scientific">Acanthaster planci</name>
    <name type="common">Crown-of-thorns starfish</name>
    <dbReference type="NCBI Taxonomy" id="133434"/>
    <lineage>
        <taxon>Eukaryota</taxon>
        <taxon>Metazoa</taxon>
        <taxon>Echinodermata</taxon>
        <taxon>Eleutherozoa</taxon>
        <taxon>Asterozoa</taxon>
        <taxon>Asteroidea</taxon>
        <taxon>Valvatacea</taxon>
        <taxon>Valvatida</taxon>
        <taxon>Acanthasteridae</taxon>
        <taxon>Acanthaster</taxon>
    </lineage>
</organism>